<dbReference type="SUPFAM" id="SSF52096">
    <property type="entry name" value="ClpP/crotonase"/>
    <property type="match status" value="1"/>
</dbReference>
<dbReference type="EMBL" id="JAOTPO010000008">
    <property type="protein sequence ID" value="MDE5414325.1"/>
    <property type="molecule type" value="Genomic_DNA"/>
</dbReference>
<dbReference type="InterPro" id="IPR001753">
    <property type="entry name" value="Enoyl-CoA_hydra/iso"/>
</dbReference>
<dbReference type="PANTHER" id="PTHR43684:SF4">
    <property type="entry name" value="ENOYL-COA HYDRATASE_ISOMERASE FAMILY PROTEIN (AFU_ORTHOLOGUE AFUA_1G01890)"/>
    <property type="match status" value="1"/>
</dbReference>
<dbReference type="PROSITE" id="PS00166">
    <property type="entry name" value="ENOYL_COA_HYDRATASE"/>
    <property type="match status" value="1"/>
</dbReference>
<dbReference type="Gene3D" id="1.10.12.10">
    <property type="entry name" value="Lyase 2-enoyl-coa Hydratase, Chain A, domain 2"/>
    <property type="match status" value="1"/>
</dbReference>
<dbReference type="InterPro" id="IPR014748">
    <property type="entry name" value="Enoyl-CoA_hydra_C"/>
</dbReference>
<dbReference type="RefSeq" id="WP_275118934.1">
    <property type="nucleotide sequence ID" value="NZ_JAOTPO010000008.1"/>
</dbReference>
<dbReference type="PANTHER" id="PTHR43684">
    <property type="match status" value="1"/>
</dbReference>
<evidence type="ECO:0000256" key="2">
    <source>
        <dbReference type="RuleBase" id="RU003707"/>
    </source>
</evidence>
<reference evidence="3" key="1">
    <citation type="submission" date="2024-05" db="EMBL/GenBank/DDBJ databases">
        <title>Alkalihalobacillus sp. strain MEB203 novel alkaliphilic bacterium from Lonar Lake, India.</title>
        <authorList>
            <person name="Joshi A."/>
            <person name="Thite S."/>
            <person name="Mengade P."/>
        </authorList>
    </citation>
    <scope>NUCLEOTIDE SEQUENCE</scope>
    <source>
        <strain evidence="3">MEB 203</strain>
    </source>
</reference>
<protein>
    <submittedName>
        <fullName evidence="3">Enoyl-CoA hydratase/isomerase family protein</fullName>
    </submittedName>
</protein>
<evidence type="ECO:0000313" key="3">
    <source>
        <dbReference type="EMBL" id="MDE5414325.1"/>
    </source>
</evidence>
<name>A0ABT5VFT7_9BACI</name>
<evidence type="ECO:0000313" key="4">
    <source>
        <dbReference type="Proteomes" id="UP001148125"/>
    </source>
</evidence>
<dbReference type="InterPro" id="IPR029045">
    <property type="entry name" value="ClpP/crotonase-like_dom_sf"/>
</dbReference>
<dbReference type="Gene3D" id="3.90.226.10">
    <property type="entry name" value="2-enoyl-CoA Hydratase, Chain A, domain 1"/>
    <property type="match status" value="1"/>
</dbReference>
<comment type="similarity">
    <text evidence="1 2">Belongs to the enoyl-CoA hydratase/isomerase family.</text>
</comment>
<sequence>MEHIIIETNDGVRTLTLNRPERLNAVNDTLSNEIIQAISEASADDEVRVIVITGSGRGFCAGLDLTDYAKRNPGEQSRHQKLDELGWVGHQALGIVHCDKPVIAAINGIAAGAGLALALACDIRFMSADARVTAGYIRRGLSPDAGMSYFLPRLVGQAKAAELILTGRDIYPEEAERIGLVNQIFSDEELQEQVMNFARELAAGPPVAMTLSKRLLAASPDTDLTTILKQEYAFIKQCFGTKDVQEGVQAFAEKRKPVFQGE</sequence>
<keyword evidence="4" id="KW-1185">Reference proteome</keyword>
<proteinExistence type="inferred from homology"/>
<dbReference type="InterPro" id="IPR018376">
    <property type="entry name" value="Enoyl-CoA_hyd/isom_CS"/>
</dbReference>
<gene>
    <name evidence="3" type="ORF">N7Z68_13170</name>
</gene>
<dbReference type="Proteomes" id="UP001148125">
    <property type="component" value="Unassembled WGS sequence"/>
</dbReference>
<comment type="caution">
    <text evidence="3">The sequence shown here is derived from an EMBL/GenBank/DDBJ whole genome shotgun (WGS) entry which is preliminary data.</text>
</comment>
<dbReference type="Pfam" id="PF00378">
    <property type="entry name" value="ECH_1"/>
    <property type="match status" value="1"/>
</dbReference>
<accession>A0ABT5VFT7</accession>
<dbReference type="InterPro" id="IPR051053">
    <property type="entry name" value="ECH/Chromodomain_protein"/>
</dbReference>
<dbReference type="CDD" id="cd06558">
    <property type="entry name" value="crotonase-like"/>
    <property type="match status" value="1"/>
</dbReference>
<organism evidence="3 4">
    <name type="scientific">Alkalihalobacterium chitinilyticum</name>
    <dbReference type="NCBI Taxonomy" id="2980103"/>
    <lineage>
        <taxon>Bacteria</taxon>
        <taxon>Bacillati</taxon>
        <taxon>Bacillota</taxon>
        <taxon>Bacilli</taxon>
        <taxon>Bacillales</taxon>
        <taxon>Bacillaceae</taxon>
        <taxon>Alkalihalobacterium</taxon>
    </lineage>
</organism>
<evidence type="ECO:0000256" key="1">
    <source>
        <dbReference type="ARBA" id="ARBA00005254"/>
    </source>
</evidence>